<dbReference type="Proteomes" id="UP001199631">
    <property type="component" value="Unassembled WGS sequence"/>
</dbReference>
<dbReference type="EMBL" id="JAIFZM010000011">
    <property type="protein sequence ID" value="MCG3420168.1"/>
    <property type="molecule type" value="Genomic_DNA"/>
</dbReference>
<dbReference type="AlphaFoldDB" id="A0AAW5B9E1"/>
<keyword evidence="1" id="KW-0812">Transmembrane</keyword>
<gene>
    <name evidence="2" type="ORF">K3T81_13570</name>
</gene>
<reference evidence="2 3" key="1">
    <citation type="journal article" date="2022" name="Evol. Bioinform. Online">
        <title>Draft Genome Sequence of Oceanobacillus jordanicus Strain GSFE11, a Halotolerant Plant Growth-Promoting Bacterial Endophyte Isolated From the Jordan Valley.</title>
        <authorList>
            <person name="Alhindi T."/>
            <person name="Albdaiwi R."/>
        </authorList>
    </citation>
    <scope>NUCLEOTIDE SEQUENCE [LARGE SCALE GENOMIC DNA]</scope>
    <source>
        <strain evidence="2 3">GSFE11</strain>
    </source>
</reference>
<feature type="transmembrane region" description="Helical" evidence="1">
    <location>
        <begin position="16"/>
        <end position="38"/>
    </location>
</feature>
<keyword evidence="3" id="KW-1185">Reference proteome</keyword>
<dbReference type="RefSeq" id="WP_238020541.1">
    <property type="nucleotide sequence ID" value="NZ_JAIFZM010000011.1"/>
</dbReference>
<accession>A0AAW5B9E1</accession>
<evidence type="ECO:0000313" key="3">
    <source>
        <dbReference type="Proteomes" id="UP001199631"/>
    </source>
</evidence>
<evidence type="ECO:0000313" key="2">
    <source>
        <dbReference type="EMBL" id="MCG3420168.1"/>
    </source>
</evidence>
<evidence type="ECO:0000256" key="1">
    <source>
        <dbReference type="SAM" id="Phobius"/>
    </source>
</evidence>
<sequence length="184" mass="20447">MTTEINFIKKQPNKKLFLMLSTGVFLLLACCILTALLFQKNSVEKEISASETYLTGLEIKIAEQQQDTAGTREMEQLLNEIQGIKGEATPIIPLFHVVYGLFGGAEQLVSYENVSANSFVVTASYPSMDDVAKFIAELSDLAYVSEVQLTSVITLEENYEAVLTVQLQEEILMEELGTHDEVIE</sequence>
<keyword evidence="1" id="KW-0472">Membrane</keyword>
<comment type="caution">
    <text evidence="2">The sequence shown here is derived from an EMBL/GenBank/DDBJ whole genome shotgun (WGS) entry which is preliminary data.</text>
</comment>
<protein>
    <submittedName>
        <fullName evidence="2">Uncharacterized protein</fullName>
    </submittedName>
</protein>
<name>A0AAW5B9E1_9BACI</name>
<proteinExistence type="predicted"/>
<organism evidence="2 3">
    <name type="scientific">Oceanobacillus jordanicus</name>
    <dbReference type="NCBI Taxonomy" id="2867266"/>
    <lineage>
        <taxon>Bacteria</taxon>
        <taxon>Bacillati</taxon>
        <taxon>Bacillota</taxon>
        <taxon>Bacilli</taxon>
        <taxon>Bacillales</taxon>
        <taxon>Bacillaceae</taxon>
        <taxon>Oceanobacillus</taxon>
    </lineage>
</organism>
<keyword evidence="1" id="KW-1133">Transmembrane helix</keyword>